<organism evidence="1">
    <name type="scientific">Equus asinus asinus</name>
    <dbReference type="NCBI Taxonomy" id="83772"/>
    <lineage>
        <taxon>Eukaryota</taxon>
        <taxon>Metazoa</taxon>
        <taxon>Chordata</taxon>
        <taxon>Craniata</taxon>
        <taxon>Vertebrata</taxon>
        <taxon>Euteleostomi</taxon>
        <taxon>Mammalia</taxon>
        <taxon>Eutheria</taxon>
        <taxon>Laurasiatheria</taxon>
        <taxon>Perissodactyla</taxon>
        <taxon>Equidae</taxon>
        <taxon>Equus</taxon>
    </lineage>
</organism>
<proteinExistence type="predicted"/>
<dbReference type="Ensembl" id="ENSEAST00005021487.1">
    <property type="protein sequence ID" value="ENSEASP00005019798.1"/>
    <property type="gene ID" value="ENSEASG00005013635.1"/>
</dbReference>
<dbReference type="AlphaFoldDB" id="A0A8C4M1G1"/>
<protein>
    <submittedName>
        <fullName evidence="1">Uncharacterized protein</fullName>
    </submittedName>
</protein>
<evidence type="ECO:0000313" key="1">
    <source>
        <dbReference type="Ensembl" id="ENSEASP00005019798.1"/>
    </source>
</evidence>
<reference evidence="1" key="1">
    <citation type="submission" date="2023-03" db="UniProtKB">
        <authorList>
            <consortium name="Ensembl"/>
        </authorList>
    </citation>
    <scope>IDENTIFICATION</scope>
</reference>
<sequence>MRENYQGNSSKQACKFSLTLPDSGPTFTVDPGPAEWPTSLLLAGACGYQALNMGQSPLSRTSF</sequence>
<accession>A0A8C4M1G1</accession>
<dbReference type="OMA" id="MRENYQG"/>
<name>A0A8C4M1G1_EQUAS</name>